<dbReference type="PANTHER" id="PTHR47233">
    <property type="entry name" value="CHEMOTAXIS PROTEIN CHEV"/>
    <property type="match status" value="1"/>
</dbReference>
<dbReference type="InterPro" id="IPR036061">
    <property type="entry name" value="CheW-like_dom_sf"/>
</dbReference>
<dbReference type="InterPro" id="IPR011006">
    <property type="entry name" value="CheY-like_superfamily"/>
</dbReference>
<organism evidence="4 5">
    <name type="scientific">Sulfurimonas autotrophica (strain ATCC BAA-671 / DSM 16294 / JCM 11897 / OK10)</name>
    <dbReference type="NCBI Taxonomy" id="563040"/>
    <lineage>
        <taxon>Bacteria</taxon>
        <taxon>Pseudomonadati</taxon>
        <taxon>Campylobacterota</taxon>
        <taxon>Epsilonproteobacteria</taxon>
        <taxon>Campylobacterales</taxon>
        <taxon>Sulfurimonadaceae</taxon>
        <taxon>Sulfurimonas</taxon>
    </lineage>
</organism>
<dbReference type="SUPFAM" id="SSF52172">
    <property type="entry name" value="CheY-like"/>
    <property type="match status" value="1"/>
</dbReference>
<dbReference type="eggNOG" id="COG4566">
    <property type="taxonomic scope" value="Bacteria"/>
</dbReference>
<dbReference type="KEGG" id="sua:Saut_0976"/>
<dbReference type="eggNOG" id="COG0835">
    <property type="taxonomic scope" value="Bacteria"/>
</dbReference>
<dbReference type="Proteomes" id="UP000007803">
    <property type="component" value="Chromosome"/>
</dbReference>
<sequence length="312" mass="35521">MEDYKENIENSVEDDDELDLVALVSSNANDTSQYLVFKGSDNQYYAKNVSKIEELLVYKDIDIARTHDANLIIGTADIRGNMTTIINFDKWFGNEVLPDEEYELIIVAHYGGHRLGIVVKSVEYIVNIPADTMTDNSQNDEKTSFITKVQIGQKKEMCIIFDSDKMLLDTFETIDTKAAEETNRLHKLQNDKLVIFADDSRFIRKMAQSLFIKMGLKYKMYENGQLLLDDLPNIAPEDIGLFITDLEMPVLGGKEVIDYIRSHKEYNNINLIIHTNMSNDNMGDNLKQNGAQQIIGKVNMLALSEAIEKLMV</sequence>
<dbReference type="PROSITE" id="PS50851">
    <property type="entry name" value="CHEW"/>
    <property type="match status" value="1"/>
</dbReference>
<dbReference type="STRING" id="563040.Saut_0976"/>
<reference evidence="5" key="1">
    <citation type="journal article" date="2010" name="Stand. Genomic Sci.">
        <title>Complete genome sequence of Sulfurimonas autotrophica type strain (OK10).</title>
        <authorList>
            <person name="Sikorski J."/>
            <person name="Munk C."/>
            <person name="Lapidus A."/>
            <person name="Djao O."/>
            <person name="Lucas S."/>
            <person name="Glavina Del Rio T."/>
            <person name="Nolan M."/>
            <person name="Tice H."/>
            <person name="Han C."/>
            <person name="Cheng J."/>
            <person name="Tapia R."/>
            <person name="Goodwin L."/>
            <person name="Pitluck S."/>
            <person name="Liolios K."/>
            <person name="Ivanova N."/>
            <person name="Mavromatis K."/>
            <person name="Mikhailova N."/>
            <person name="Pati A."/>
            <person name="Sims D."/>
            <person name="Meincke L."/>
            <person name="Brettin T."/>
            <person name="Detter J."/>
            <person name="Chen A."/>
            <person name="Palaniappan K."/>
            <person name="Land M."/>
            <person name="Hauser L."/>
            <person name="Chang Y."/>
            <person name="Jeffries C."/>
            <person name="Rohde M."/>
            <person name="Lang E."/>
            <person name="Spring S."/>
            <person name="Goker M."/>
            <person name="Woyke T."/>
            <person name="Bristow J."/>
            <person name="Eisen J."/>
            <person name="Markowitz V."/>
            <person name="Hugenholtz P."/>
            <person name="Kyrpides N."/>
            <person name="Klenk H."/>
        </authorList>
    </citation>
    <scope>NUCLEOTIDE SEQUENCE [LARGE SCALE GENOMIC DNA]</scope>
    <source>
        <strain evidence="5">ATCC BAA-671 / DSM 16294 / JCM 11897 / OK10</strain>
    </source>
</reference>
<feature type="modified residue" description="4-aspartylphosphate" evidence="1">
    <location>
        <position position="245"/>
    </location>
</feature>
<gene>
    <name evidence="4" type="ordered locus">Saut_0976</name>
</gene>
<feature type="domain" description="CheW-like" evidence="3">
    <location>
        <begin position="31"/>
        <end position="172"/>
    </location>
</feature>
<name>E0US02_SULAO</name>
<keyword evidence="5" id="KW-1185">Reference proteome</keyword>
<dbReference type="InterPro" id="IPR001789">
    <property type="entry name" value="Sig_transdc_resp-reg_receiver"/>
</dbReference>
<accession>E0US02</accession>
<evidence type="ECO:0000259" key="3">
    <source>
        <dbReference type="PROSITE" id="PS50851"/>
    </source>
</evidence>
<evidence type="ECO:0000313" key="5">
    <source>
        <dbReference type="Proteomes" id="UP000007803"/>
    </source>
</evidence>
<dbReference type="RefSeq" id="WP_013326781.1">
    <property type="nucleotide sequence ID" value="NC_014506.1"/>
</dbReference>
<keyword evidence="1" id="KW-0597">Phosphoprotein</keyword>
<dbReference type="Pfam" id="PF00072">
    <property type="entry name" value="Response_reg"/>
    <property type="match status" value="1"/>
</dbReference>
<dbReference type="AlphaFoldDB" id="E0US02"/>
<dbReference type="Gene3D" id="3.40.50.2300">
    <property type="match status" value="1"/>
</dbReference>
<dbReference type="PROSITE" id="PS50110">
    <property type="entry name" value="RESPONSE_REGULATORY"/>
    <property type="match status" value="1"/>
</dbReference>
<dbReference type="Pfam" id="PF01584">
    <property type="entry name" value="CheW"/>
    <property type="match status" value="1"/>
</dbReference>
<proteinExistence type="predicted"/>
<evidence type="ECO:0000256" key="1">
    <source>
        <dbReference type="PROSITE-ProRule" id="PRU00169"/>
    </source>
</evidence>
<dbReference type="Gene3D" id="2.40.50.180">
    <property type="entry name" value="CheA-289, Domain 4"/>
    <property type="match status" value="1"/>
</dbReference>
<evidence type="ECO:0000259" key="2">
    <source>
        <dbReference type="PROSITE" id="PS50110"/>
    </source>
</evidence>
<dbReference type="PANTHER" id="PTHR47233:SF3">
    <property type="entry name" value="CHEMOTAXIS PROTEIN CHEV"/>
    <property type="match status" value="1"/>
</dbReference>
<feature type="domain" description="Response regulatory" evidence="2">
    <location>
        <begin position="193"/>
        <end position="312"/>
    </location>
</feature>
<dbReference type="InterPro" id="IPR002545">
    <property type="entry name" value="CheW-lke_dom"/>
</dbReference>
<dbReference type="EMBL" id="CP002205">
    <property type="protein sequence ID" value="ADN09025.1"/>
    <property type="molecule type" value="Genomic_DNA"/>
</dbReference>
<dbReference type="SMART" id="SM00260">
    <property type="entry name" value="CheW"/>
    <property type="match status" value="1"/>
</dbReference>
<protein>
    <submittedName>
        <fullName evidence="4">Response regulator receiver modulated CheW protein</fullName>
    </submittedName>
</protein>
<evidence type="ECO:0000313" key="4">
    <source>
        <dbReference type="EMBL" id="ADN09025.1"/>
    </source>
</evidence>
<dbReference type="Gene3D" id="2.30.30.40">
    <property type="entry name" value="SH3 Domains"/>
    <property type="match status" value="1"/>
</dbReference>
<dbReference type="GO" id="GO:0006935">
    <property type="term" value="P:chemotaxis"/>
    <property type="evidence" value="ECO:0007669"/>
    <property type="project" value="InterPro"/>
</dbReference>
<dbReference type="GO" id="GO:0000160">
    <property type="term" value="P:phosphorelay signal transduction system"/>
    <property type="evidence" value="ECO:0007669"/>
    <property type="project" value="InterPro"/>
</dbReference>
<dbReference type="HOGENOM" id="CLU_048995_0_0_7"/>
<dbReference type="SUPFAM" id="SSF50341">
    <property type="entry name" value="CheW-like"/>
    <property type="match status" value="1"/>
</dbReference>